<evidence type="ECO:0000313" key="2">
    <source>
        <dbReference type="EMBL" id="GMH81871.1"/>
    </source>
</evidence>
<protein>
    <recommendedName>
        <fullName evidence="1">COMM domain-containing protein</fullName>
    </recommendedName>
</protein>
<dbReference type="InterPro" id="IPR017920">
    <property type="entry name" value="COMM"/>
</dbReference>
<proteinExistence type="predicted"/>
<feature type="domain" description="COMM" evidence="1">
    <location>
        <begin position="128"/>
        <end position="168"/>
    </location>
</feature>
<evidence type="ECO:0000313" key="3">
    <source>
        <dbReference type="Proteomes" id="UP001162640"/>
    </source>
</evidence>
<sequence length="174" mass="18893">METSLISSSAASILKTASNLDLGTFNELVQIVIGLLTRSPKHLDATSSLSKLSSTSGTSISELTSIHSSLTTLITILSSQNSPPDVLQQLLEDLTLPSSHISSLSSLYTLSLPLIRSSLQNTSTFSDSRLINFGWRLDYRVRSSGAGENEPVFICCFKVVDNEGNEREEEVRLD</sequence>
<evidence type="ECO:0000259" key="1">
    <source>
        <dbReference type="Pfam" id="PF07258"/>
    </source>
</evidence>
<dbReference type="Pfam" id="PF07258">
    <property type="entry name" value="COMM_domain"/>
    <property type="match status" value="1"/>
</dbReference>
<comment type="caution">
    <text evidence="2">The sequence shown here is derived from an EMBL/GenBank/DDBJ whole genome shotgun (WGS) entry which is preliminary data.</text>
</comment>
<gene>
    <name evidence="2" type="ORF">TL16_g09070</name>
</gene>
<dbReference type="Pfam" id="PF21672">
    <property type="entry name" value="COMM_HN"/>
    <property type="match status" value="1"/>
</dbReference>
<reference evidence="3" key="1">
    <citation type="journal article" date="2023" name="Commun. Biol.">
        <title>Genome analysis of Parmales, the sister group of diatoms, reveals the evolutionary specialization of diatoms from phago-mixotrophs to photoautotrophs.</title>
        <authorList>
            <person name="Ban H."/>
            <person name="Sato S."/>
            <person name="Yoshikawa S."/>
            <person name="Yamada K."/>
            <person name="Nakamura Y."/>
            <person name="Ichinomiya M."/>
            <person name="Sato N."/>
            <person name="Blanc-Mathieu R."/>
            <person name="Endo H."/>
            <person name="Kuwata A."/>
            <person name="Ogata H."/>
        </authorList>
    </citation>
    <scope>NUCLEOTIDE SEQUENCE [LARGE SCALE GENOMIC DNA]</scope>
</reference>
<dbReference type="AlphaFoldDB" id="A0A9W7B4C7"/>
<name>A0A9W7B4C7_9STRA</name>
<dbReference type="EMBL" id="BLQM01000305">
    <property type="protein sequence ID" value="GMH81871.1"/>
    <property type="molecule type" value="Genomic_DNA"/>
</dbReference>
<dbReference type="Proteomes" id="UP001162640">
    <property type="component" value="Unassembled WGS sequence"/>
</dbReference>
<accession>A0A9W7B4C7</accession>
<organism evidence="2 3">
    <name type="scientific">Triparma laevis f. inornata</name>
    <dbReference type="NCBI Taxonomy" id="1714386"/>
    <lineage>
        <taxon>Eukaryota</taxon>
        <taxon>Sar</taxon>
        <taxon>Stramenopiles</taxon>
        <taxon>Ochrophyta</taxon>
        <taxon>Bolidophyceae</taxon>
        <taxon>Parmales</taxon>
        <taxon>Triparmaceae</taxon>
        <taxon>Triparma</taxon>
    </lineage>
</organism>